<evidence type="ECO:0000313" key="3">
    <source>
        <dbReference type="EMBL" id="MDN4014080.1"/>
    </source>
</evidence>
<dbReference type="InterPro" id="IPR050397">
    <property type="entry name" value="Env_Response_Regulators"/>
</dbReference>
<dbReference type="EMBL" id="AP029022">
    <property type="protein sequence ID" value="BEV03845.1"/>
    <property type="molecule type" value="Genomic_DNA"/>
</dbReference>
<sequence length="188" mass="22533">MVKDFFRSFNIFSEQEIEEFLRLFEVRKLNKNEIFIREGEKCREIAFIETGIFRSYYISDEGKDITYCFRFPNDLMASYSSFISGTPSVETMQAISDADLLILKKDKVEELVQIHPNWMKFLKTIAEQEYLELEKRFFQLQRDNATQRYSVLLNDQPEYIQNIPLQYLASYLGITQRHLSRIRKEITF</sequence>
<reference evidence="2" key="4">
    <citation type="submission" date="2023-12" db="EMBL/GenBank/DDBJ databases">
        <title>Complete genome sequences of six duckweed-associated bacterial strains for studying community assembly in synthetic plant microbiome.</title>
        <authorList>
            <person name="Ishizawa H."/>
            <person name="Tada M."/>
            <person name="Tashiro Y."/>
            <person name="Kuroda M."/>
            <person name="Inoue D."/>
            <person name="Dohra H."/>
            <person name="Futamata H."/>
            <person name="Ike M."/>
        </authorList>
    </citation>
    <scope>NUCLEOTIDE SEQUENCE</scope>
    <source>
        <strain evidence="2">DW100</strain>
    </source>
</reference>
<dbReference type="CDD" id="cd00038">
    <property type="entry name" value="CAP_ED"/>
    <property type="match status" value="1"/>
</dbReference>
<evidence type="ECO:0000313" key="2">
    <source>
        <dbReference type="EMBL" id="BEV03845.1"/>
    </source>
</evidence>
<dbReference type="Pfam" id="PF00027">
    <property type="entry name" value="cNMP_binding"/>
    <property type="match status" value="1"/>
</dbReference>
<evidence type="ECO:0000259" key="1">
    <source>
        <dbReference type="PROSITE" id="PS50042"/>
    </source>
</evidence>
<dbReference type="GO" id="GO:0003700">
    <property type="term" value="F:DNA-binding transcription factor activity"/>
    <property type="evidence" value="ECO:0007669"/>
    <property type="project" value="TreeGrafter"/>
</dbReference>
<dbReference type="Proteomes" id="UP001225933">
    <property type="component" value="Unassembled WGS sequence"/>
</dbReference>
<reference evidence="3" key="3">
    <citation type="submission" date="2023-06" db="EMBL/GenBank/DDBJ databases">
        <title>Two Chryseobacterium gambrini strains from China.</title>
        <authorList>
            <person name="Zeng J."/>
            <person name="Wu Y."/>
        </authorList>
    </citation>
    <scope>NUCLEOTIDE SEQUENCE</scope>
    <source>
        <strain evidence="3">SQ219</strain>
    </source>
</reference>
<dbReference type="InterPro" id="IPR018490">
    <property type="entry name" value="cNMP-bd_dom_sf"/>
</dbReference>
<gene>
    <name evidence="2" type="ORF">CRDW_12190</name>
    <name evidence="3" type="ORF">QX233_16540</name>
    <name evidence="4" type="ORF">SAMN05421785_11040</name>
</gene>
<organism evidence="4 5">
    <name type="scientific">Chryseobacterium gambrini</name>
    <dbReference type="NCBI Taxonomy" id="373672"/>
    <lineage>
        <taxon>Bacteria</taxon>
        <taxon>Pseudomonadati</taxon>
        <taxon>Bacteroidota</taxon>
        <taxon>Flavobacteriia</taxon>
        <taxon>Flavobacteriales</taxon>
        <taxon>Weeksellaceae</taxon>
        <taxon>Chryseobacterium group</taxon>
        <taxon>Chryseobacterium</taxon>
    </lineage>
</organism>
<dbReference type="Proteomes" id="UP001380186">
    <property type="component" value="Chromosome"/>
</dbReference>
<accession>A0A1N7QAI3</accession>
<evidence type="ECO:0000313" key="6">
    <source>
        <dbReference type="Proteomes" id="UP001380186"/>
    </source>
</evidence>
<dbReference type="Gene3D" id="2.60.120.10">
    <property type="entry name" value="Jelly Rolls"/>
    <property type="match status" value="1"/>
</dbReference>
<dbReference type="GO" id="GO:0016301">
    <property type="term" value="F:kinase activity"/>
    <property type="evidence" value="ECO:0007669"/>
    <property type="project" value="UniProtKB-KW"/>
</dbReference>
<keyword evidence="4" id="KW-0418">Kinase</keyword>
<dbReference type="SUPFAM" id="SSF51206">
    <property type="entry name" value="cAMP-binding domain-like"/>
    <property type="match status" value="1"/>
</dbReference>
<proteinExistence type="predicted"/>
<keyword evidence="6" id="KW-1185">Reference proteome</keyword>
<dbReference type="InterPro" id="IPR000595">
    <property type="entry name" value="cNMP-bd_dom"/>
</dbReference>
<dbReference type="Proteomes" id="UP000185781">
    <property type="component" value="Unassembled WGS sequence"/>
</dbReference>
<reference evidence="2 6" key="2">
    <citation type="journal article" date="2020" name="Microbes Environ.">
        <title>Synthetic bacterial community of duckweed: a simple and stable system to study plant-microbe interactions.</title>
        <authorList>
            <person name="Ishizawa H."/>
            <person name="Tada M."/>
            <person name="Kuroda M."/>
            <person name="Inoue D."/>
            <person name="Futamata H."/>
            <person name="Ike M."/>
        </authorList>
    </citation>
    <scope>NUCLEOTIDE SEQUENCE [LARGE SCALE GENOMIC DNA]</scope>
    <source>
        <strain evidence="2 6">DW100</strain>
    </source>
</reference>
<evidence type="ECO:0000313" key="5">
    <source>
        <dbReference type="Proteomes" id="UP000185781"/>
    </source>
</evidence>
<dbReference type="PROSITE" id="PS50042">
    <property type="entry name" value="CNMP_BINDING_3"/>
    <property type="match status" value="1"/>
</dbReference>
<dbReference type="STRING" id="373672.SAMN05421785_11040"/>
<dbReference type="SMART" id="SM00100">
    <property type="entry name" value="cNMP"/>
    <property type="match status" value="1"/>
</dbReference>
<dbReference type="PANTHER" id="PTHR24567:SF76">
    <property type="entry name" value="CYCLIC NUCLEOTIDE-BINDING DOMAIN PROTEIN"/>
    <property type="match status" value="1"/>
</dbReference>
<protein>
    <submittedName>
        <fullName evidence="2">Crp/Fnr family transcriptional regulator</fullName>
    </submittedName>
    <submittedName>
        <fullName evidence="4">cAMP-binding domain of CRP or a regulatory subunit of cAMP-dependent protein kinases</fullName>
    </submittedName>
</protein>
<dbReference type="InterPro" id="IPR014710">
    <property type="entry name" value="RmlC-like_jellyroll"/>
</dbReference>
<dbReference type="EMBL" id="FTOV01000010">
    <property type="protein sequence ID" value="SIT19900.1"/>
    <property type="molecule type" value="Genomic_DNA"/>
</dbReference>
<evidence type="ECO:0000313" key="4">
    <source>
        <dbReference type="EMBL" id="SIT19900.1"/>
    </source>
</evidence>
<dbReference type="AlphaFoldDB" id="A0A1N7QAI3"/>
<reference evidence="4 5" key="1">
    <citation type="submission" date="2017-01" db="EMBL/GenBank/DDBJ databases">
        <authorList>
            <person name="Mah S.A."/>
            <person name="Swanson W.J."/>
            <person name="Moy G.W."/>
            <person name="Vacquier V.D."/>
        </authorList>
    </citation>
    <scope>NUCLEOTIDE SEQUENCE [LARGE SCALE GENOMIC DNA]</scope>
    <source>
        <strain evidence="4 5">DSM 18014</strain>
    </source>
</reference>
<feature type="domain" description="Cyclic nucleotide-binding" evidence="1">
    <location>
        <begin position="8"/>
        <end position="112"/>
    </location>
</feature>
<dbReference type="EMBL" id="JAUHGV010000024">
    <property type="protein sequence ID" value="MDN4014080.1"/>
    <property type="molecule type" value="Genomic_DNA"/>
</dbReference>
<dbReference type="OrthoDB" id="758145at2"/>
<dbReference type="PANTHER" id="PTHR24567">
    <property type="entry name" value="CRP FAMILY TRANSCRIPTIONAL REGULATORY PROTEIN"/>
    <property type="match status" value="1"/>
</dbReference>
<name>A0A1N7QAI3_9FLAO</name>
<dbReference type="RefSeq" id="WP_076394791.1">
    <property type="nucleotide sequence ID" value="NZ_AP029022.1"/>
</dbReference>
<dbReference type="GO" id="GO:0005829">
    <property type="term" value="C:cytosol"/>
    <property type="evidence" value="ECO:0007669"/>
    <property type="project" value="TreeGrafter"/>
</dbReference>
<keyword evidence="4" id="KW-0808">Transferase</keyword>